<feature type="region of interest" description="Disordered" evidence="1">
    <location>
        <begin position="1"/>
        <end position="21"/>
    </location>
</feature>
<organism evidence="2 3">
    <name type="scientific">Streptomyces gulbargensis</name>
    <dbReference type="NCBI Taxonomy" id="364901"/>
    <lineage>
        <taxon>Bacteria</taxon>
        <taxon>Bacillati</taxon>
        <taxon>Actinomycetota</taxon>
        <taxon>Actinomycetes</taxon>
        <taxon>Kitasatosporales</taxon>
        <taxon>Streptomycetaceae</taxon>
        <taxon>Streptomyces</taxon>
    </lineage>
</organism>
<dbReference type="Proteomes" id="UP001501000">
    <property type="component" value="Unassembled WGS sequence"/>
</dbReference>
<evidence type="ECO:0000313" key="2">
    <source>
        <dbReference type="EMBL" id="GAA3933729.1"/>
    </source>
</evidence>
<name>A0ABP7N0R8_9ACTN</name>
<dbReference type="RefSeq" id="WP_345286198.1">
    <property type="nucleotide sequence ID" value="NZ_BAABAJ010000019.1"/>
</dbReference>
<evidence type="ECO:0000256" key="1">
    <source>
        <dbReference type="SAM" id="MobiDB-lite"/>
    </source>
</evidence>
<dbReference type="EMBL" id="BAABAJ010000019">
    <property type="protein sequence ID" value="GAA3933729.1"/>
    <property type="molecule type" value="Genomic_DNA"/>
</dbReference>
<evidence type="ECO:0000313" key="3">
    <source>
        <dbReference type="Proteomes" id="UP001501000"/>
    </source>
</evidence>
<dbReference type="SUPFAM" id="SSF89372">
    <property type="entry name" value="Fucose-specific lectin"/>
    <property type="match status" value="1"/>
</dbReference>
<gene>
    <name evidence="2" type="ORF">GCM10022244_47780</name>
</gene>
<proteinExistence type="predicted"/>
<accession>A0ABP7N0R8</accession>
<keyword evidence="3" id="KW-1185">Reference proteome</keyword>
<reference evidence="3" key="1">
    <citation type="journal article" date="2019" name="Int. J. Syst. Evol. Microbiol.">
        <title>The Global Catalogue of Microorganisms (GCM) 10K type strain sequencing project: providing services to taxonomists for standard genome sequencing and annotation.</title>
        <authorList>
            <consortium name="The Broad Institute Genomics Platform"/>
            <consortium name="The Broad Institute Genome Sequencing Center for Infectious Disease"/>
            <person name="Wu L."/>
            <person name="Ma J."/>
        </authorList>
    </citation>
    <scope>NUCLEOTIDE SEQUENCE [LARGE SCALE GENOMIC DNA]</scope>
    <source>
        <strain evidence="3">JCM 16956</strain>
    </source>
</reference>
<sequence length="363" mass="38123">MANRSEAPTARSTGSPAAPRLHGAWLARGKEGRFSAYLPRNGEVVRWTEGADGRWTGPVSLGGGGVLLPGLSVGQGADGYVHLVALRPAAGGEPDHVELVHTTQYQTGRPALEWRSLAHPNGPSYTWTGTPAVTVDGIGRTYVFSRNGGGGVSVRAQKDAGGWHPWWDLLGSKTDPSPVAVTNGSGFVELYSSHAKGLVRYQQRESGGKPVREELLPASVTMGTLAAVTGPSGHTTAFYADQEGWVCAWSPDRSLAPTRLVQTAGPGPLTATRCVVDGADRTVLAQRAEDGRLALCAHPSEQEDAGTAWTYTGTPYRELSTALRAGPDGRLVALALADGTSLLTARVRPGGDALALEPWHTLD</sequence>
<comment type="caution">
    <text evidence="2">The sequence shown here is derived from an EMBL/GenBank/DDBJ whole genome shotgun (WGS) entry which is preliminary data.</text>
</comment>
<protein>
    <submittedName>
        <fullName evidence="2">Uncharacterized protein</fullName>
    </submittedName>
</protein>